<dbReference type="SUPFAM" id="SSF54975">
    <property type="entry name" value="Acylphosphatase/BLUF domain-like"/>
    <property type="match status" value="1"/>
</dbReference>
<proteinExistence type="inferred from homology"/>
<dbReference type="PANTHER" id="PTHR47268">
    <property type="entry name" value="ACYLPHOSPHATASE"/>
    <property type="match status" value="1"/>
</dbReference>
<evidence type="ECO:0000313" key="6">
    <source>
        <dbReference type="Proteomes" id="UP000016986"/>
    </source>
</evidence>
<evidence type="ECO:0000256" key="2">
    <source>
        <dbReference type="RuleBase" id="RU004168"/>
    </source>
</evidence>
<dbReference type="InterPro" id="IPR001792">
    <property type="entry name" value="Acylphosphatase-like_dom"/>
</dbReference>
<feature type="active site" evidence="1">
    <location>
        <position position="35"/>
    </location>
</feature>
<feature type="compositionally biased region" description="Gly residues" evidence="3">
    <location>
        <begin position="85"/>
        <end position="95"/>
    </location>
</feature>
<feature type="region of interest" description="Disordered" evidence="3">
    <location>
        <begin position="63"/>
        <end position="117"/>
    </location>
</feature>
<dbReference type="GO" id="GO:0003998">
    <property type="term" value="F:acylphosphatase activity"/>
    <property type="evidence" value="ECO:0007669"/>
    <property type="project" value="UniProtKB-EC"/>
</dbReference>
<dbReference type="EMBL" id="BATA01000029">
    <property type="protein sequence ID" value="GAD52639.1"/>
    <property type="molecule type" value="Genomic_DNA"/>
</dbReference>
<evidence type="ECO:0000313" key="5">
    <source>
        <dbReference type="EMBL" id="GAD52639.1"/>
    </source>
</evidence>
<dbReference type="EC" id="3.6.1.7" evidence="1"/>
<dbReference type="Pfam" id="PF00708">
    <property type="entry name" value="Acylphosphatase"/>
    <property type="match status" value="1"/>
</dbReference>
<protein>
    <recommendedName>
        <fullName evidence="1">acylphosphatase</fullName>
        <ecNumber evidence="1">3.6.1.7</ecNumber>
    </recommendedName>
</protein>
<dbReference type="AlphaFoldDB" id="U3A4R6"/>
<feature type="active site" evidence="1">
    <location>
        <position position="17"/>
    </location>
</feature>
<organism evidence="5 6">
    <name type="scientific">Halarchaeum acidiphilum MH1-52-1</name>
    <dbReference type="NCBI Taxonomy" id="1261545"/>
    <lineage>
        <taxon>Archaea</taxon>
        <taxon>Methanobacteriati</taxon>
        <taxon>Methanobacteriota</taxon>
        <taxon>Stenosarchaea group</taxon>
        <taxon>Halobacteria</taxon>
        <taxon>Halobacteriales</taxon>
        <taxon>Halobacteriaceae</taxon>
    </lineage>
</organism>
<sequence>MRAHVLVSGHVQGVYYRATTRETASDHGVDGWVENLSDGRVEAVFEGPEAAVESMVDWCHVGSRAADARTSRSATRSRGDSTGSRSGGRVGGSERGGAERRETSTRRHGLGLSGFGA</sequence>
<keyword evidence="6" id="KW-1185">Reference proteome</keyword>
<comment type="catalytic activity">
    <reaction evidence="1">
        <text>an acyl phosphate + H2O = a carboxylate + phosphate + H(+)</text>
        <dbReference type="Rhea" id="RHEA:14965"/>
        <dbReference type="ChEBI" id="CHEBI:15377"/>
        <dbReference type="ChEBI" id="CHEBI:15378"/>
        <dbReference type="ChEBI" id="CHEBI:29067"/>
        <dbReference type="ChEBI" id="CHEBI:43474"/>
        <dbReference type="ChEBI" id="CHEBI:59918"/>
        <dbReference type="EC" id="3.6.1.7"/>
    </reaction>
</comment>
<keyword evidence="1 5" id="KW-0378">Hydrolase</keyword>
<evidence type="ECO:0000256" key="1">
    <source>
        <dbReference type="PROSITE-ProRule" id="PRU00520"/>
    </source>
</evidence>
<dbReference type="InterPro" id="IPR036046">
    <property type="entry name" value="Acylphosphatase-like_dom_sf"/>
</dbReference>
<dbReference type="PANTHER" id="PTHR47268:SF4">
    <property type="entry name" value="ACYLPHOSPHATASE"/>
    <property type="match status" value="1"/>
</dbReference>
<name>U3A4R6_9EURY</name>
<comment type="similarity">
    <text evidence="2">Belongs to the acylphosphatase family.</text>
</comment>
<feature type="compositionally biased region" description="Basic and acidic residues" evidence="3">
    <location>
        <begin position="96"/>
        <end position="105"/>
    </location>
</feature>
<evidence type="ECO:0000256" key="3">
    <source>
        <dbReference type="SAM" id="MobiDB-lite"/>
    </source>
</evidence>
<reference evidence="5 6" key="1">
    <citation type="submission" date="2013-09" db="EMBL/GenBank/DDBJ databases">
        <title>Whole genome sequencing of Halarchaeum acidiphilum strain MH1-52-1.</title>
        <authorList>
            <person name="Shimane Y."/>
            <person name="Minegishi H."/>
            <person name="Nishi S."/>
            <person name="Echigo A."/>
            <person name="Shuto A."/>
            <person name="Konishi M."/>
            <person name="Ito T."/>
            <person name="Ohkuma M."/>
            <person name="Ohta Y."/>
            <person name="Nagano Y."/>
            <person name="Tsubouchi T."/>
            <person name="Mori K."/>
            <person name="Usui K."/>
            <person name="Kamekura M."/>
            <person name="Usami R."/>
            <person name="Takaki Y."/>
            <person name="Hatada Y."/>
        </authorList>
    </citation>
    <scope>NUCLEOTIDE SEQUENCE [LARGE SCALE GENOMIC DNA]</scope>
    <source>
        <strain evidence="5 6">JCM 16109</strain>
    </source>
</reference>
<comment type="caution">
    <text evidence="5">The sequence shown here is derived from an EMBL/GenBank/DDBJ whole genome shotgun (WGS) entry which is preliminary data.</text>
</comment>
<dbReference type="Gene3D" id="3.30.70.100">
    <property type="match status" value="1"/>
</dbReference>
<dbReference type="InterPro" id="IPR020456">
    <property type="entry name" value="Acylphosphatase"/>
</dbReference>
<dbReference type="PROSITE" id="PS51160">
    <property type="entry name" value="ACYLPHOSPHATASE_3"/>
    <property type="match status" value="1"/>
</dbReference>
<feature type="domain" description="Acylphosphatase-like" evidence="4">
    <location>
        <begin position="2"/>
        <end position="92"/>
    </location>
</feature>
<dbReference type="eggNOG" id="arCOG01674">
    <property type="taxonomic scope" value="Archaea"/>
</dbReference>
<accession>U3A4R6</accession>
<dbReference type="Proteomes" id="UP000016986">
    <property type="component" value="Unassembled WGS sequence"/>
</dbReference>
<evidence type="ECO:0000259" key="4">
    <source>
        <dbReference type="PROSITE" id="PS51160"/>
    </source>
</evidence>
<feature type="compositionally biased region" description="Low complexity" evidence="3">
    <location>
        <begin position="71"/>
        <end position="84"/>
    </location>
</feature>
<gene>
    <name evidence="5" type="ORF">MBEHAL_1399</name>
</gene>